<dbReference type="AlphaFoldDB" id="A0A1M6XXP1"/>
<dbReference type="SMART" id="SM00342">
    <property type="entry name" value="HTH_ARAC"/>
    <property type="match status" value="1"/>
</dbReference>
<name>A0A1M6XXP1_9FIRM</name>
<organism evidence="5 6">
    <name type="scientific">Anaerocolumna jejuensis DSM 15929</name>
    <dbReference type="NCBI Taxonomy" id="1121322"/>
    <lineage>
        <taxon>Bacteria</taxon>
        <taxon>Bacillati</taxon>
        <taxon>Bacillota</taxon>
        <taxon>Clostridia</taxon>
        <taxon>Lachnospirales</taxon>
        <taxon>Lachnospiraceae</taxon>
        <taxon>Anaerocolumna</taxon>
    </lineage>
</organism>
<dbReference type="PRINTS" id="PR00032">
    <property type="entry name" value="HTHARAC"/>
</dbReference>
<dbReference type="SUPFAM" id="SSF55136">
    <property type="entry name" value="Probable bacterial effector-binding domain"/>
    <property type="match status" value="1"/>
</dbReference>
<accession>A0A1M6XXP1</accession>
<dbReference type="InterPro" id="IPR018060">
    <property type="entry name" value="HTH_AraC"/>
</dbReference>
<protein>
    <submittedName>
        <fullName evidence="5">AraC family transcriptional regulator</fullName>
    </submittedName>
</protein>
<dbReference type="InterPro" id="IPR020449">
    <property type="entry name" value="Tscrpt_reg_AraC-type_HTH"/>
</dbReference>
<sequence>MHAWEAIQKTLNHIEEHLGEDIQIEELAEIAVLSLFYYQRLFTRLVKTSVRDYIKLRRLAKSLTMLRDKENRIIDIAMEYGFGSHVTFTRAFEETYGITPSQYRDKPIGLQNFDKPDLLLGYIVIDEGVPLISDGLVLEMNRKFLEEPINFLGVTGYYPFKYGKMVGERTGVDTVGEIWDRFYRILPNISHISEGRWVGVSYHGDAPDGYSSYFVGAEVKKGGENPGFADWQLPIREYVVCGFESENHEQMIIDLGKAMKYTRFWLKKHNLIADGFFPEMYYKSTSDISYVELWIPFKKREK</sequence>
<dbReference type="PANTHER" id="PTHR47504">
    <property type="entry name" value="RIGHT ORIGIN-BINDING PROTEIN"/>
    <property type="match status" value="1"/>
</dbReference>
<dbReference type="Pfam" id="PF14526">
    <property type="entry name" value="Cass2"/>
    <property type="match status" value="1"/>
</dbReference>
<gene>
    <name evidence="5" type="ORF">SAMN02745136_04105</name>
</gene>
<evidence type="ECO:0000256" key="3">
    <source>
        <dbReference type="ARBA" id="ARBA00023163"/>
    </source>
</evidence>
<dbReference type="GO" id="GO:0043565">
    <property type="term" value="F:sequence-specific DNA binding"/>
    <property type="evidence" value="ECO:0007669"/>
    <property type="project" value="InterPro"/>
</dbReference>
<dbReference type="InterPro" id="IPR018062">
    <property type="entry name" value="HTH_AraC-typ_CS"/>
</dbReference>
<evidence type="ECO:0000259" key="4">
    <source>
        <dbReference type="PROSITE" id="PS01124"/>
    </source>
</evidence>
<keyword evidence="1" id="KW-0805">Transcription regulation</keyword>
<dbReference type="RefSeq" id="WP_073278750.1">
    <property type="nucleotide sequence ID" value="NZ_FRAC01000023.1"/>
</dbReference>
<proteinExistence type="predicted"/>
<dbReference type="GO" id="GO:0003700">
    <property type="term" value="F:DNA-binding transcription factor activity"/>
    <property type="evidence" value="ECO:0007669"/>
    <property type="project" value="InterPro"/>
</dbReference>
<dbReference type="InterPro" id="IPR009057">
    <property type="entry name" value="Homeodomain-like_sf"/>
</dbReference>
<dbReference type="PROSITE" id="PS01124">
    <property type="entry name" value="HTH_ARAC_FAMILY_2"/>
    <property type="match status" value="1"/>
</dbReference>
<keyword evidence="3" id="KW-0804">Transcription</keyword>
<dbReference type="InterPro" id="IPR011256">
    <property type="entry name" value="Reg_factor_effector_dom_sf"/>
</dbReference>
<keyword evidence="6" id="KW-1185">Reference proteome</keyword>
<dbReference type="Pfam" id="PF12833">
    <property type="entry name" value="HTH_18"/>
    <property type="match status" value="1"/>
</dbReference>
<dbReference type="PANTHER" id="PTHR47504:SF5">
    <property type="entry name" value="RIGHT ORIGIN-BINDING PROTEIN"/>
    <property type="match status" value="1"/>
</dbReference>
<dbReference type="SUPFAM" id="SSF46689">
    <property type="entry name" value="Homeodomain-like"/>
    <property type="match status" value="2"/>
</dbReference>
<dbReference type="STRING" id="1121322.SAMN02745136_04105"/>
<feature type="domain" description="HTH araC/xylS-type" evidence="4">
    <location>
        <begin position="8"/>
        <end position="106"/>
    </location>
</feature>
<dbReference type="Proteomes" id="UP000184386">
    <property type="component" value="Unassembled WGS sequence"/>
</dbReference>
<evidence type="ECO:0000313" key="6">
    <source>
        <dbReference type="Proteomes" id="UP000184386"/>
    </source>
</evidence>
<dbReference type="Gene3D" id="1.10.10.60">
    <property type="entry name" value="Homeodomain-like"/>
    <property type="match status" value="2"/>
</dbReference>
<dbReference type="OrthoDB" id="9801721at2"/>
<dbReference type="EMBL" id="FRAC01000023">
    <property type="protein sequence ID" value="SHL10608.1"/>
    <property type="molecule type" value="Genomic_DNA"/>
</dbReference>
<evidence type="ECO:0000256" key="2">
    <source>
        <dbReference type="ARBA" id="ARBA00023125"/>
    </source>
</evidence>
<dbReference type="InterPro" id="IPR029441">
    <property type="entry name" value="Cass2"/>
</dbReference>
<dbReference type="Gene3D" id="3.20.80.10">
    <property type="entry name" value="Regulatory factor, effector binding domain"/>
    <property type="match status" value="1"/>
</dbReference>
<evidence type="ECO:0000256" key="1">
    <source>
        <dbReference type="ARBA" id="ARBA00023015"/>
    </source>
</evidence>
<dbReference type="InterPro" id="IPR050959">
    <property type="entry name" value="MarA-like"/>
</dbReference>
<dbReference type="PROSITE" id="PS00041">
    <property type="entry name" value="HTH_ARAC_FAMILY_1"/>
    <property type="match status" value="1"/>
</dbReference>
<keyword evidence="2" id="KW-0238">DNA-binding</keyword>
<evidence type="ECO:0000313" key="5">
    <source>
        <dbReference type="EMBL" id="SHL10608.1"/>
    </source>
</evidence>
<reference evidence="5 6" key="1">
    <citation type="submission" date="2016-11" db="EMBL/GenBank/DDBJ databases">
        <authorList>
            <person name="Jaros S."/>
            <person name="Januszkiewicz K."/>
            <person name="Wedrychowicz H."/>
        </authorList>
    </citation>
    <scope>NUCLEOTIDE SEQUENCE [LARGE SCALE GENOMIC DNA]</scope>
    <source>
        <strain evidence="5 6">DSM 15929</strain>
    </source>
</reference>